<dbReference type="GO" id="GO:0043190">
    <property type="term" value="C:ATP-binding cassette (ABC) transporter complex"/>
    <property type="evidence" value="ECO:0007669"/>
    <property type="project" value="InterPro"/>
</dbReference>
<evidence type="ECO:0000313" key="6">
    <source>
        <dbReference type="EMBL" id="RDL11614.1"/>
    </source>
</evidence>
<gene>
    <name evidence="6" type="ORF">DFP99_0032</name>
</gene>
<dbReference type="SUPFAM" id="SSF53850">
    <property type="entry name" value="Periplasmic binding protein-like II"/>
    <property type="match status" value="1"/>
</dbReference>
<dbReference type="InterPro" id="IPR000914">
    <property type="entry name" value="SBP_5_dom"/>
</dbReference>
<protein>
    <submittedName>
        <fullName evidence="6">Oligopeptide transport system substrate-binding protein</fullName>
    </submittedName>
</protein>
<keyword evidence="4" id="KW-0732">Signal</keyword>
<dbReference type="RefSeq" id="WP_070229688.1">
    <property type="nucleotide sequence ID" value="NZ_BJYO01000002.1"/>
</dbReference>
<name>A0A288Q8I4_9LACO</name>
<dbReference type="InterPro" id="IPR030678">
    <property type="entry name" value="Peptide/Ni-bd"/>
</dbReference>
<organism evidence="6 7">
    <name type="scientific">Weissella soli</name>
    <dbReference type="NCBI Taxonomy" id="155866"/>
    <lineage>
        <taxon>Bacteria</taxon>
        <taxon>Bacillati</taxon>
        <taxon>Bacillota</taxon>
        <taxon>Bacilli</taxon>
        <taxon>Lactobacillales</taxon>
        <taxon>Lactobacillaceae</taxon>
        <taxon>Weissella</taxon>
    </lineage>
</organism>
<keyword evidence="3" id="KW-0813">Transport</keyword>
<evidence type="ECO:0000256" key="4">
    <source>
        <dbReference type="ARBA" id="ARBA00022729"/>
    </source>
</evidence>
<feature type="domain" description="Solute-binding protein family 5" evidence="5">
    <location>
        <begin position="74"/>
        <end position="453"/>
    </location>
</feature>
<dbReference type="GeneID" id="94545612"/>
<proteinExistence type="inferred from homology"/>
<dbReference type="Gene3D" id="3.10.105.10">
    <property type="entry name" value="Dipeptide-binding Protein, Domain 3"/>
    <property type="match status" value="1"/>
</dbReference>
<comment type="caution">
    <text evidence="6">The sequence shown here is derived from an EMBL/GenBank/DDBJ whole genome shotgun (WGS) entry which is preliminary data.</text>
</comment>
<dbReference type="Gene3D" id="3.90.76.10">
    <property type="entry name" value="Dipeptide-binding Protein, Domain 1"/>
    <property type="match status" value="1"/>
</dbReference>
<reference evidence="6 7" key="1">
    <citation type="submission" date="2018-07" db="EMBL/GenBank/DDBJ databases">
        <title>Genomic Encyclopedia of Type Strains, Phase III (KMG-III): the genomes of soil and plant-associated and newly described type strains.</title>
        <authorList>
            <person name="Whitman W."/>
        </authorList>
    </citation>
    <scope>NUCLEOTIDE SEQUENCE [LARGE SCALE GENOMIC DNA]</scope>
    <source>
        <strain evidence="6 7">CECT 7031</strain>
    </source>
</reference>
<dbReference type="GO" id="GO:0015833">
    <property type="term" value="P:peptide transport"/>
    <property type="evidence" value="ECO:0007669"/>
    <property type="project" value="TreeGrafter"/>
</dbReference>
<dbReference type="GO" id="GO:1904680">
    <property type="term" value="F:peptide transmembrane transporter activity"/>
    <property type="evidence" value="ECO:0007669"/>
    <property type="project" value="TreeGrafter"/>
</dbReference>
<dbReference type="Proteomes" id="UP000254912">
    <property type="component" value="Unassembled WGS sequence"/>
</dbReference>
<evidence type="ECO:0000256" key="1">
    <source>
        <dbReference type="ARBA" id="ARBA00004196"/>
    </source>
</evidence>
<evidence type="ECO:0000256" key="3">
    <source>
        <dbReference type="ARBA" id="ARBA00022448"/>
    </source>
</evidence>
<comment type="subcellular location">
    <subcellularLocation>
        <location evidence="1">Cell envelope</location>
    </subcellularLocation>
</comment>
<dbReference type="EMBL" id="QRAS01000001">
    <property type="protein sequence ID" value="RDL11614.1"/>
    <property type="molecule type" value="Genomic_DNA"/>
</dbReference>
<dbReference type="PIRSF" id="PIRSF002741">
    <property type="entry name" value="MppA"/>
    <property type="match status" value="1"/>
</dbReference>
<dbReference type="PANTHER" id="PTHR30290:SF10">
    <property type="entry name" value="PERIPLASMIC OLIGOPEPTIDE-BINDING PROTEIN-RELATED"/>
    <property type="match status" value="1"/>
</dbReference>
<accession>A0A288Q8I4</accession>
<evidence type="ECO:0000259" key="5">
    <source>
        <dbReference type="Pfam" id="PF00496"/>
    </source>
</evidence>
<dbReference type="AlphaFoldDB" id="A0A288Q8I4"/>
<dbReference type="Gene3D" id="3.40.190.10">
    <property type="entry name" value="Periplasmic binding protein-like II"/>
    <property type="match status" value="1"/>
</dbReference>
<dbReference type="InterPro" id="IPR039424">
    <property type="entry name" value="SBP_5"/>
</dbReference>
<keyword evidence="7" id="KW-1185">Reference proteome</keyword>
<evidence type="ECO:0000256" key="2">
    <source>
        <dbReference type="ARBA" id="ARBA00005695"/>
    </source>
</evidence>
<evidence type="ECO:0000313" key="7">
    <source>
        <dbReference type="Proteomes" id="UP000254912"/>
    </source>
</evidence>
<dbReference type="GO" id="GO:0042597">
    <property type="term" value="C:periplasmic space"/>
    <property type="evidence" value="ECO:0007669"/>
    <property type="project" value="UniProtKB-ARBA"/>
</dbReference>
<dbReference type="Pfam" id="PF00496">
    <property type="entry name" value="SBP_bac_5"/>
    <property type="match status" value="1"/>
</dbReference>
<sequence length="537" mass="58095">MNKGTGIIAGVLVSSVLFGGTSVQAATKNKAINYTVTSELQTLNQATAADTVSESILYSTGQGLYRMNGKSKVVLADAKSVDISKDGKTYTFHLKSGLQYSNGTKVTAQDYVYGFQQTLTPKNQSTAASSVLDIVGAADFYNGKTTDFSTVGVKALDSKTVQIKLTVANPDLPKILTGSGFYPENKAFIDSTDGKYGSTAATSLSNGPYILKDFNGSSTTFKLVKNPNYVDAAKVKTPQVNYTVVKDNTTGYNLFQSGKVDYTTLNATQVKSLKKSKEYRADKTEYTTYMQFNLKRSVLNNKKIRQAMEIGVNKKELANDVLTGSSTPATTFAPANIQTDHKSGKDFSKAYQTTYNQYNAKKAAKLFAAGMKEEGKQTATVTILAADTSEAKDVSVYLKAQLEKNLKGLTVNIKNVPKPTLIADMRAGNFDIVYIGWEGDASGVMSYEQVFTSDGIFSFGNYKSATYDALIKKAKTTDATKEKERVADLGKADQMLQKDAALAPLGYTTTSALLSKQVKNLQINAYGDVDFMHAVKK</sequence>
<comment type="similarity">
    <text evidence="2">Belongs to the bacterial solute-binding protein 5 family.</text>
</comment>
<dbReference type="GO" id="GO:0030313">
    <property type="term" value="C:cell envelope"/>
    <property type="evidence" value="ECO:0007669"/>
    <property type="project" value="UniProtKB-SubCell"/>
</dbReference>
<dbReference type="CDD" id="cd08504">
    <property type="entry name" value="PBP2_OppA"/>
    <property type="match status" value="1"/>
</dbReference>
<dbReference type="KEGG" id="wso:WSWS_00403"/>
<dbReference type="PANTHER" id="PTHR30290">
    <property type="entry name" value="PERIPLASMIC BINDING COMPONENT OF ABC TRANSPORTER"/>
    <property type="match status" value="1"/>
</dbReference>